<feature type="transmembrane region" description="Helical" evidence="3">
    <location>
        <begin position="80"/>
        <end position="103"/>
    </location>
</feature>
<feature type="transmembrane region" description="Helical" evidence="3">
    <location>
        <begin position="109"/>
        <end position="132"/>
    </location>
</feature>
<evidence type="ECO:0000256" key="2">
    <source>
        <dbReference type="RuleBase" id="RU003750"/>
    </source>
</evidence>
<dbReference type="PROSITE" id="PS00379">
    <property type="entry name" value="CDP_ALCOHOL_P_TRANSF"/>
    <property type="match status" value="1"/>
</dbReference>
<dbReference type="EMBL" id="FQZA01000003">
    <property type="protein sequence ID" value="SHI83266.1"/>
    <property type="molecule type" value="Genomic_DNA"/>
</dbReference>
<dbReference type="InterPro" id="IPR000462">
    <property type="entry name" value="CDP-OH_P_trans"/>
</dbReference>
<gene>
    <name evidence="4" type="ORF">SAMN04488012_10356</name>
</gene>
<organism evidence="4 5">
    <name type="scientific">Palleronia salina</name>
    <dbReference type="NCBI Taxonomy" id="313368"/>
    <lineage>
        <taxon>Bacteria</taxon>
        <taxon>Pseudomonadati</taxon>
        <taxon>Pseudomonadota</taxon>
        <taxon>Alphaproteobacteria</taxon>
        <taxon>Rhodobacterales</taxon>
        <taxon>Roseobacteraceae</taxon>
        <taxon>Palleronia</taxon>
    </lineage>
</organism>
<evidence type="ECO:0000313" key="4">
    <source>
        <dbReference type="EMBL" id="SHI83266.1"/>
    </source>
</evidence>
<accession>A0A1M6ECR0</accession>
<comment type="similarity">
    <text evidence="2">Belongs to the CDP-alcohol phosphatidyltransferase class-I family.</text>
</comment>
<dbReference type="RefSeq" id="WP_073127661.1">
    <property type="nucleotide sequence ID" value="NZ_FQZA01000003.1"/>
</dbReference>
<name>A0A1M6ECR0_9RHOB</name>
<keyword evidence="3" id="KW-0472">Membrane</keyword>
<reference evidence="4 5" key="1">
    <citation type="submission" date="2016-11" db="EMBL/GenBank/DDBJ databases">
        <authorList>
            <person name="Jaros S."/>
            <person name="Januszkiewicz K."/>
            <person name="Wedrychowicz H."/>
        </authorList>
    </citation>
    <scope>NUCLEOTIDE SEQUENCE [LARGE SCALE GENOMIC DNA]</scope>
    <source>
        <strain evidence="4 5">DSM 26892</strain>
    </source>
</reference>
<dbReference type="Proteomes" id="UP000184040">
    <property type="component" value="Unassembled WGS sequence"/>
</dbReference>
<proteinExistence type="inferred from homology"/>
<dbReference type="STRING" id="313368.SAMN04488012_10356"/>
<keyword evidence="1 2" id="KW-0808">Transferase</keyword>
<sequence>MFDARIRPIIDPPLNRLGARVAQAGIGANAVTLAGLGLGLLAAVCIAVEAYLIALLPLLASRLADGLDGAVARASRKTDFGGYLDIVADFAFYGAIPLAFAVADPATNAVAAAFLLASFYVNGTSFLGFAILAEKHGIETDAQGEKSLFYSNGLLEGFETIGFFVLICLLPMYFAPLAWIFGALSLATAVLRLRTAHHLFHS</sequence>
<dbReference type="InterPro" id="IPR043130">
    <property type="entry name" value="CDP-OH_PTrfase_TM_dom"/>
</dbReference>
<feature type="transmembrane region" description="Helical" evidence="3">
    <location>
        <begin position="153"/>
        <end position="172"/>
    </location>
</feature>
<evidence type="ECO:0000313" key="5">
    <source>
        <dbReference type="Proteomes" id="UP000184040"/>
    </source>
</evidence>
<keyword evidence="3" id="KW-0812">Transmembrane</keyword>
<dbReference type="AlphaFoldDB" id="A0A1M6ECR0"/>
<keyword evidence="5" id="KW-1185">Reference proteome</keyword>
<dbReference type="Pfam" id="PF01066">
    <property type="entry name" value="CDP-OH_P_transf"/>
    <property type="match status" value="1"/>
</dbReference>
<feature type="transmembrane region" description="Helical" evidence="3">
    <location>
        <begin position="38"/>
        <end position="59"/>
    </location>
</feature>
<evidence type="ECO:0000256" key="3">
    <source>
        <dbReference type="SAM" id="Phobius"/>
    </source>
</evidence>
<dbReference type="GO" id="GO:0016780">
    <property type="term" value="F:phosphotransferase activity, for other substituted phosphate groups"/>
    <property type="evidence" value="ECO:0007669"/>
    <property type="project" value="InterPro"/>
</dbReference>
<protein>
    <submittedName>
        <fullName evidence="4">Phosphatidylglycerophosphate synthase</fullName>
    </submittedName>
</protein>
<dbReference type="InterPro" id="IPR048254">
    <property type="entry name" value="CDP_ALCOHOL_P_TRANSF_CS"/>
</dbReference>
<dbReference type="Gene3D" id="1.20.120.1760">
    <property type="match status" value="1"/>
</dbReference>
<dbReference type="GO" id="GO:0008654">
    <property type="term" value="P:phospholipid biosynthetic process"/>
    <property type="evidence" value="ECO:0007669"/>
    <property type="project" value="InterPro"/>
</dbReference>
<evidence type="ECO:0000256" key="1">
    <source>
        <dbReference type="ARBA" id="ARBA00022679"/>
    </source>
</evidence>
<keyword evidence="3" id="KW-1133">Transmembrane helix</keyword>
<dbReference type="GO" id="GO:0016020">
    <property type="term" value="C:membrane"/>
    <property type="evidence" value="ECO:0007669"/>
    <property type="project" value="InterPro"/>
</dbReference>